<protein>
    <recommendedName>
        <fullName evidence="3">GUN4-like domain-containing protein</fullName>
    </recommendedName>
</protein>
<gene>
    <name evidence="1" type="ORF">BB021_16905</name>
</gene>
<reference evidence="1 2" key="1">
    <citation type="submission" date="2016-07" db="EMBL/GenBank/DDBJ databases">
        <title>Revisiting the Taxonomy of the Elizabethkingia Genus based on Whole-Genome Sequencing, Optical Mapping, and MALDI-TOF.</title>
        <authorList>
            <person name="Nicholson A.C."/>
        </authorList>
    </citation>
    <scope>NUCLEOTIDE SEQUENCE [LARGE SCALE GENOMIC DNA]</scope>
    <source>
        <strain evidence="1 2">C1558</strain>
    </source>
</reference>
<comment type="caution">
    <text evidence="1">The sequence shown here is derived from an EMBL/GenBank/DDBJ whole genome shotgun (WGS) entry which is preliminary data.</text>
</comment>
<accession>A0ABX3N5V9</accession>
<name>A0ABX3N5V9_9FLAO</name>
<sequence>MDKINDVSLKLASNPEIYEQLKEFINFCIDNKKLLLGSNEFIVSKVLIDNEILNINDNKIIIENLYAFSKVLFDSYQDRNQFELSSDFSKTFNFISELKHEFKEGGFYKIKPFLWEYAIYTSNIQFKVSFENFHEYLSKNSHENYSLLKAYSCQLPYLNLKNNQLIESIISIVDHVKREAEVGIINIDYNNLLNTLSLIAKSDPERGNDLIKTSFGIDQIDSDIISSLIRGVYNSRYQQSITLIKCYIDKEIRLDAIFTGLAGIDIVTKTEAELFLGYFEKYYIEDDICKKSLVLLLFSIINSNALEEELSFIEQSFNNLFKIIDNESLVPLILNKISFVEKYAKERIDLICKVITKDFYTNEKFVSLIAQSFWYLHDIEYLKIVLLELAHKQPFSNFAKKFTECFSEYNRERFDEMLLGFITNEKANIRFLGMSFFNDLNVNSPYIFHYSILKLNPLEQYKLMVCITENYNEPKNTMPCLMPLLDSSSKTVRESFICKLEDYSENYGGHVIDVLTKYLDNKTHKTTLERVKKYMEIFYDKNVKVKYGVNELDPYYTQSKYINLYNKMFSKKFNQMIQKATNEENSFLSAVKSIKLAKGGGWKTGDNRDISKLFSIGHTFAMPRNHLIFPNRFDIEYGVATHKDWKDEDFKLIIDLITNEQ</sequence>
<organism evidence="1 2">
    <name type="scientific">Elizabethkingia ursingii</name>
    <dbReference type="NCBI Taxonomy" id="1756150"/>
    <lineage>
        <taxon>Bacteria</taxon>
        <taxon>Pseudomonadati</taxon>
        <taxon>Bacteroidota</taxon>
        <taxon>Flavobacteriia</taxon>
        <taxon>Flavobacteriales</taxon>
        <taxon>Weeksellaceae</taxon>
        <taxon>Elizabethkingia</taxon>
    </lineage>
</organism>
<dbReference type="EMBL" id="MBDS01000020">
    <property type="protein sequence ID" value="OPB84421.1"/>
    <property type="molecule type" value="Genomic_DNA"/>
</dbReference>
<dbReference type="RefSeq" id="WP_078779780.1">
    <property type="nucleotide sequence ID" value="NZ_MBDS01000020.1"/>
</dbReference>
<evidence type="ECO:0000313" key="1">
    <source>
        <dbReference type="EMBL" id="OPB84421.1"/>
    </source>
</evidence>
<evidence type="ECO:0008006" key="3">
    <source>
        <dbReference type="Google" id="ProtNLM"/>
    </source>
</evidence>
<keyword evidence="2" id="KW-1185">Reference proteome</keyword>
<proteinExistence type="predicted"/>
<evidence type="ECO:0000313" key="2">
    <source>
        <dbReference type="Proteomes" id="UP000190016"/>
    </source>
</evidence>
<dbReference type="Proteomes" id="UP000190016">
    <property type="component" value="Unassembled WGS sequence"/>
</dbReference>